<feature type="transmembrane region" description="Helical" evidence="1">
    <location>
        <begin position="359"/>
        <end position="381"/>
    </location>
</feature>
<dbReference type="AlphaFoldDB" id="A0A1G5RSL9"/>
<feature type="transmembrane region" description="Helical" evidence="1">
    <location>
        <begin position="430"/>
        <end position="450"/>
    </location>
</feature>
<dbReference type="Gene3D" id="1.20.1640.10">
    <property type="entry name" value="Multidrug efflux transporter AcrB transmembrane domain"/>
    <property type="match status" value="2"/>
</dbReference>
<dbReference type="OrthoDB" id="9757876at2"/>
<feature type="transmembrane region" description="Helical" evidence="1">
    <location>
        <begin position="983"/>
        <end position="1005"/>
    </location>
</feature>
<evidence type="ECO:0000256" key="1">
    <source>
        <dbReference type="SAM" id="Phobius"/>
    </source>
</evidence>
<dbReference type="PRINTS" id="PR00702">
    <property type="entry name" value="ACRIFLAVINRP"/>
</dbReference>
<gene>
    <name evidence="2" type="ORF">SAMN03080599_00557</name>
</gene>
<protein>
    <submittedName>
        <fullName evidence="2">Multidrug efflux pump subunit AcrB</fullName>
    </submittedName>
</protein>
<dbReference type="Gene3D" id="3.30.70.1430">
    <property type="entry name" value="Multidrug efflux transporter AcrB pore domain"/>
    <property type="match status" value="2"/>
</dbReference>
<dbReference type="InterPro" id="IPR001036">
    <property type="entry name" value="Acrflvin-R"/>
</dbReference>
<keyword evidence="1" id="KW-1133">Transmembrane helix</keyword>
<dbReference type="STRING" id="1120920.SAMN03080599_00557"/>
<reference evidence="2 3" key="1">
    <citation type="submission" date="2016-10" db="EMBL/GenBank/DDBJ databases">
        <authorList>
            <person name="de Groot N.N."/>
        </authorList>
    </citation>
    <scope>NUCLEOTIDE SEQUENCE [LARGE SCALE GENOMIC DNA]</scope>
    <source>
        <strain evidence="2 3">DSM 2784</strain>
    </source>
</reference>
<keyword evidence="1" id="KW-0472">Membrane</keyword>
<accession>A0A1G5RSL9</accession>
<dbReference type="PANTHER" id="PTHR32063">
    <property type="match status" value="1"/>
</dbReference>
<feature type="transmembrane region" description="Helical" evidence="1">
    <location>
        <begin position="462"/>
        <end position="489"/>
    </location>
</feature>
<dbReference type="EMBL" id="FMWL01000002">
    <property type="protein sequence ID" value="SCZ77082.1"/>
    <property type="molecule type" value="Genomic_DNA"/>
</dbReference>
<dbReference type="SUPFAM" id="SSF82866">
    <property type="entry name" value="Multidrug efflux transporter AcrB transmembrane domain"/>
    <property type="match status" value="2"/>
</dbReference>
<feature type="transmembrane region" description="Helical" evidence="1">
    <location>
        <begin position="334"/>
        <end position="352"/>
    </location>
</feature>
<dbReference type="Pfam" id="PF00873">
    <property type="entry name" value="ACR_tran"/>
    <property type="match status" value="1"/>
</dbReference>
<evidence type="ECO:0000313" key="3">
    <source>
        <dbReference type="Proteomes" id="UP000199208"/>
    </source>
</evidence>
<dbReference type="GO" id="GO:0005886">
    <property type="term" value="C:plasma membrane"/>
    <property type="evidence" value="ECO:0007669"/>
    <property type="project" value="TreeGrafter"/>
</dbReference>
<dbReference type="SUPFAM" id="SSF82714">
    <property type="entry name" value="Multidrug efflux transporter AcrB TolC docking domain, DN and DC subdomains"/>
    <property type="match status" value="2"/>
</dbReference>
<feature type="transmembrane region" description="Helical" evidence="1">
    <location>
        <begin position="854"/>
        <end position="873"/>
    </location>
</feature>
<dbReference type="Gene3D" id="3.30.70.1320">
    <property type="entry name" value="Multidrug efflux transporter AcrB pore domain like"/>
    <property type="match status" value="1"/>
</dbReference>
<dbReference type="PANTHER" id="PTHR32063:SF18">
    <property type="entry name" value="CATION EFFLUX SYSTEM PROTEIN"/>
    <property type="match status" value="1"/>
</dbReference>
<proteinExistence type="predicted"/>
<dbReference type="Gene3D" id="3.30.70.1440">
    <property type="entry name" value="Multidrug efflux transporter AcrB pore domain"/>
    <property type="match status" value="1"/>
</dbReference>
<sequence length="1024" mass="111970">MRQWIHAAITNRKITLFILMLLIMTGAFSFYESPRQEYPEINAPVAMITVIYPGASPADVEERVTTKVVSTLEEIEGYDYAYTYSYNSVSVTFLRLVYGTDVDAAWQDLEDKMDDLQPELPPECQAIQTNTDLVETAGLMVTLTGENYSYNELNDVAIQLKDALKGIQGVKRFEILGKQEREIVVEADYRKLNDLGISMRELYGLLQAQNVEIPSGQIEAQGAKVNLRTSGRLKNQEEIRNLVVGVSPQTGQTVFLREIAEVSFRDADTAYKILQDGKNAILLTGYFQKNKNVVLAGEEVNAVIDSFKASMPEDLVIESVLDQPENVRQSVNTFMVNLLQGVAFVLIVVLLGMGLKNALIVSTAIPASIMISFIFMGFFGIELHQISIAALIVALGMLVDNAIVIIDAIQVRLDEGLEREEACISGAREVAVPVLTSTLTTIGAFLPFMLLPSIAGEYIASLPSIIMISLSVSYLVAILVIPSLAYMFLGPSRKKSGGKGVIRLFFERALLAAFRFRALTLVLVLATLGFTVYAALSLNLKFFPYADTDRIYIDLRSENVSSIEITEALVQDVHKVLSQDPLILSETTAVGGGLPKFYNTLPIVPNSNDKAQMMLRIDMAALEAKESGADLEAYAAALQHELDQVLTGGQVSVKLLEQAEPIGAPVQLRLLGNDLDQLGEASERLQQLISKVEGTEKTDTDFENRVFEYVVRPDLVLAGSSGLTQYDLQSEISLALRGQAATTIRLEDGDYDVRLKSNISSVDELRSFGIKSSASELKIPLGAVADVALASEYAVIKSYKGNLATVVMTDIAPGYNAVDIQREIVSLIDPVDYPGIQFKFDGENEKIVENFGNIGSSAVLAVMLVYSVLLFQFRSFTQPLLILLTIPLSAIGSFLGLYFLGFDLSFVAMLGIVSLLGIVVNNAIVLIDFINTERAEGKSVKISCIDAVEKRFRPIMLTTITTVIGLVPLALSGSALFVPMSVALMSGLMVSTLLTLIIIPMVYLWTHRDAVPTPVEEKPVNEAP</sequence>
<keyword evidence="3" id="KW-1185">Reference proteome</keyword>
<feature type="transmembrane region" description="Helical" evidence="1">
    <location>
        <begin position="510"/>
        <end position="536"/>
    </location>
</feature>
<feature type="transmembrane region" description="Helical" evidence="1">
    <location>
        <begin position="906"/>
        <end position="931"/>
    </location>
</feature>
<feature type="transmembrane region" description="Helical" evidence="1">
    <location>
        <begin position="387"/>
        <end position="409"/>
    </location>
</feature>
<organism evidence="2 3">
    <name type="scientific">Acidaminobacter hydrogenoformans DSM 2784</name>
    <dbReference type="NCBI Taxonomy" id="1120920"/>
    <lineage>
        <taxon>Bacteria</taxon>
        <taxon>Bacillati</taxon>
        <taxon>Bacillota</taxon>
        <taxon>Clostridia</taxon>
        <taxon>Peptostreptococcales</taxon>
        <taxon>Acidaminobacteraceae</taxon>
        <taxon>Acidaminobacter</taxon>
    </lineage>
</organism>
<dbReference type="Gene3D" id="3.30.2090.10">
    <property type="entry name" value="Multidrug efflux transporter AcrB TolC docking domain, DN and DC subdomains"/>
    <property type="match status" value="2"/>
</dbReference>
<feature type="transmembrane region" description="Helical" evidence="1">
    <location>
        <begin position="880"/>
        <end position="900"/>
    </location>
</feature>
<dbReference type="GO" id="GO:0042910">
    <property type="term" value="F:xenobiotic transmembrane transporter activity"/>
    <property type="evidence" value="ECO:0007669"/>
    <property type="project" value="TreeGrafter"/>
</dbReference>
<dbReference type="RefSeq" id="WP_092589357.1">
    <property type="nucleotide sequence ID" value="NZ_FMWL01000002.1"/>
</dbReference>
<dbReference type="SUPFAM" id="SSF82693">
    <property type="entry name" value="Multidrug efflux transporter AcrB pore domain, PN1, PN2, PC1 and PC2 subdomains"/>
    <property type="match status" value="2"/>
</dbReference>
<evidence type="ECO:0000313" key="2">
    <source>
        <dbReference type="EMBL" id="SCZ77082.1"/>
    </source>
</evidence>
<keyword evidence="1" id="KW-0812">Transmembrane</keyword>
<name>A0A1G5RSL9_9FIRM</name>
<dbReference type="Proteomes" id="UP000199208">
    <property type="component" value="Unassembled WGS sequence"/>
</dbReference>
<feature type="transmembrane region" description="Helical" evidence="1">
    <location>
        <begin position="952"/>
        <end position="971"/>
    </location>
</feature>
<dbReference type="InterPro" id="IPR027463">
    <property type="entry name" value="AcrB_DN_DC_subdom"/>
</dbReference>